<organism evidence="1 2">
    <name type="scientific">Ophiobolus disseminans</name>
    <dbReference type="NCBI Taxonomy" id="1469910"/>
    <lineage>
        <taxon>Eukaryota</taxon>
        <taxon>Fungi</taxon>
        <taxon>Dikarya</taxon>
        <taxon>Ascomycota</taxon>
        <taxon>Pezizomycotina</taxon>
        <taxon>Dothideomycetes</taxon>
        <taxon>Pleosporomycetidae</taxon>
        <taxon>Pleosporales</taxon>
        <taxon>Pleosporineae</taxon>
        <taxon>Phaeosphaeriaceae</taxon>
        <taxon>Ophiobolus</taxon>
    </lineage>
</organism>
<dbReference type="OrthoDB" id="2014201at2759"/>
<evidence type="ECO:0000313" key="2">
    <source>
        <dbReference type="Proteomes" id="UP000799424"/>
    </source>
</evidence>
<dbReference type="SUPFAM" id="SSF53448">
    <property type="entry name" value="Nucleotide-diphospho-sugar transferases"/>
    <property type="match status" value="1"/>
</dbReference>
<keyword evidence="1" id="KW-0808">Transferase</keyword>
<evidence type="ECO:0000313" key="1">
    <source>
        <dbReference type="EMBL" id="KAF2821633.1"/>
    </source>
</evidence>
<dbReference type="Proteomes" id="UP000799424">
    <property type="component" value="Unassembled WGS sequence"/>
</dbReference>
<dbReference type="AlphaFoldDB" id="A0A6A6ZLJ4"/>
<dbReference type="GO" id="GO:0016740">
    <property type="term" value="F:transferase activity"/>
    <property type="evidence" value="ECO:0007669"/>
    <property type="project" value="UniProtKB-KW"/>
</dbReference>
<dbReference type="EMBL" id="MU006236">
    <property type="protein sequence ID" value="KAF2821633.1"/>
    <property type="molecule type" value="Genomic_DNA"/>
</dbReference>
<protein>
    <submittedName>
        <fullName evidence="1">Nucleotide-diphospho-sugar transferase</fullName>
    </submittedName>
</protein>
<dbReference type="Gene3D" id="3.90.550.10">
    <property type="entry name" value="Spore Coat Polysaccharide Biosynthesis Protein SpsA, Chain A"/>
    <property type="match status" value="1"/>
</dbReference>
<reference evidence="1" key="1">
    <citation type="journal article" date="2020" name="Stud. Mycol.">
        <title>101 Dothideomycetes genomes: a test case for predicting lifestyles and emergence of pathogens.</title>
        <authorList>
            <person name="Haridas S."/>
            <person name="Albert R."/>
            <person name="Binder M."/>
            <person name="Bloem J."/>
            <person name="Labutti K."/>
            <person name="Salamov A."/>
            <person name="Andreopoulos B."/>
            <person name="Baker S."/>
            <person name="Barry K."/>
            <person name="Bills G."/>
            <person name="Bluhm B."/>
            <person name="Cannon C."/>
            <person name="Castanera R."/>
            <person name="Culley D."/>
            <person name="Daum C."/>
            <person name="Ezra D."/>
            <person name="Gonzalez J."/>
            <person name="Henrissat B."/>
            <person name="Kuo A."/>
            <person name="Liang C."/>
            <person name="Lipzen A."/>
            <person name="Lutzoni F."/>
            <person name="Magnuson J."/>
            <person name="Mondo S."/>
            <person name="Nolan M."/>
            <person name="Ohm R."/>
            <person name="Pangilinan J."/>
            <person name="Park H.-J."/>
            <person name="Ramirez L."/>
            <person name="Alfaro M."/>
            <person name="Sun H."/>
            <person name="Tritt A."/>
            <person name="Yoshinaga Y."/>
            <person name="Zwiers L.-H."/>
            <person name="Turgeon B."/>
            <person name="Goodwin S."/>
            <person name="Spatafora J."/>
            <person name="Crous P."/>
            <person name="Grigoriev I."/>
        </authorList>
    </citation>
    <scope>NUCLEOTIDE SEQUENCE</scope>
    <source>
        <strain evidence="1">CBS 113818</strain>
    </source>
</reference>
<sequence length="383" mass="43747">MRVGSSAKIYSWPLSIGKLKDQKQEFKQPTFQGPTQLLDQISPATGIPEARPVESASSPLETIDHSRSPNTGYAFQEDLNIDLPLSILQRFSSQAPQNYNPGGPTKYAYATFMASRNPSPKDPYFLAIHSVIHRILWSPRTRTQKNIPFIVFVADFVTQEQRALFAGAGAVVRELKPLDYHCDSTNFQSRWKDLFTKLNMWAETDFERILFLDADAFPLTNIDAVFDVAPVQDCVEDKLQIDDFLSDRTPVCEPYVFAGVSDNPLDVAHSGINVGSMVFSPSLRMHQRLVQNYLKTDHYDCGMAEQAFLNWQFNTDSAYPSTKLDREWGGYFPKEDEMGRLKVVHEKIWVARDGWTAFEWKKGCVEMVEWYGSAEFMQQRRPL</sequence>
<gene>
    <name evidence="1" type="ORF">CC86DRAFT_302299</name>
</gene>
<dbReference type="PANTHER" id="PTHR11183">
    <property type="entry name" value="GLYCOGENIN SUBFAMILY MEMBER"/>
    <property type="match status" value="1"/>
</dbReference>
<name>A0A6A6ZLJ4_9PLEO</name>
<keyword evidence="2" id="KW-1185">Reference proteome</keyword>
<dbReference type="InterPro" id="IPR029044">
    <property type="entry name" value="Nucleotide-diphossugar_trans"/>
</dbReference>
<dbReference type="InterPro" id="IPR050587">
    <property type="entry name" value="GNT1/Glycosyltrans_8"/>
</dbReference>
<proteinExistence type="predicted"/>
<accession>A0A6A6ZLJ4</accession>